<dbReference type="HOGENOM" id="CLU_200567_2_1_6"/>
<protein>
    <submittedName>
        <fullName evidence="1">Uncharacterized protein</fullName>
    </submittedName>
</protein>
<dbReference type="Proteomes" id="UP000006872">
    <property type="component" value="Chromosome"/>
</dbReference>
<name>E3G8Q6_ENTLS</name>
<accession>E3G8Q6</accession>
<dbReference type="EMBL" id="CP002272">
    <property type="protein sequence ID" value="ADO47534.1"/>
    <property type="molecule type" value="Genomic_DNA"/>
</dbReference>
<keyword evidence="2" id="KW-1185">Reference proteome</keyword>
<gene>
    <name evidence="1" type="ordered locus">Entcl_1268</name>
</gene>
<dbReference type="InterPro" id="IPR022576">
    <property type="entry name" value="YfgG"/>
</dbReference>
<evidence type="ECO:0000313" key="2">
    <source>
        <dbReference type="Proteomes" id="UP000006872"/>
    </source>
</evidence>
<dbReference type="AlphaFoldDB" id="E3G8Q6"/>
<proteinExistence type="predicted"/>
<reference evidence="1 2" key="2">
    <citation type="journal article" date="2011" name="Stand. Genomic Sci.">
        <title>Complete genome sequence of 'Enterobacter lignolyticus' SCF1.</title>
        <authorList>
            <person name="Deangelis K.M."/>
            <person name="D'Haeseleer P."/>
            <person name="Chivian D."/>
            <person name="Fortney J.L."/>
            <person name="Khudyakov J."/>
            <person name="Simmons B."/>
            <person name="Woo H."/>
            <person name="Arkin A.P."/>
            <person name="Davenport K.W."/>
            <person name="Goodwin L."/>
            <person name="Chen A."/>
            <person name="Ivanova N."/>
            <person name="Kyrpides N.C."/>
            <person name="Mavromatis K."/>
            <person name="Woyke T."/>
            <person name="Hazen T.C."/>
        </authorList>
    </citation>
    <scope>NUCLEOTIDE SEQUENCE [LARGE SCALE GENOMIC DNA]</scope>
    <source>
        <strain evidence="1 2">SCF1</strain>
    </source>
</reference>
<evidence type="ECO:0000313" key="1">
    <source>
        <dbReference type="EMBL" id="ADO47534.1"/>
    </source>
</evidence>
<organism evidence="1 2">
    <name type="scientific">Enterobacter lignolyticus (strain SCF1)</name>
    <dbReference type="NCBI Taxonomy" id="701347"/>
    <lineage>
        <taxon>Bacteria</taxon>
        <taxon>Pseudomonadati</taxon>
        <taxon>Pseudomonadota</taxon>
        <taxon>Gammaproteobacteria</taxon>
        <taxon>Enterobacterales</taxon>
        <taxon>Enterobacteriaceae</taxon>
        <taxon>Pluralibacter</taxon>
    </lineage>
</organism>
<dbReference type="KEGG" id="esc:Entcl_1268"/>
<dbReference type="eggNOG" id="ENOG5032Z5K">
    <property type="taxonomic scope" value="Bacteria"/>
</dbReference>
<reference evidence="2" key="1">
    <citation type="submission" date="2010-10" db="EMBL/GenBank/DDBJ databases">
        <title>Complete sequence of Enterobacter cloacae SCF1.</title>
        <authorList>
            <consortium name="US DOE Joint Genome Institute"/>
            <person name="Lucas S."/>
            <person name="Copeland A."/>
            <person name="Lapidus A."/>
            <person name="Cheng J.-F."/>
            <person name="Bruce D."/>
            <person name="Goodwin L."/>
            <person name="Pitluck S."/>
            <person name="Davenport K."/>
            <person name="Detter J.C."/>
            <person name="Han C."/>
            <person name="Tapia R."/>
            <person name="Land M."/>
            <person name="Hauser L."/>
            <person name="Chang Y.-J."/>
            <person name="Jeffries C."/>
            <person name="Kyrpides N."/>
            <person name="Ivanova N."/>
            <person name="Mikhailova N."/>
            <person name="DeAngelis K."/>
            <person name="Arkin A.P."/>
            <person name="Chivian D."/>
            <person name="Edwards B."/>
            <person name="Woo H."/>
            <person name="Hazen T.C."/>
            <person name="Woyke T."/>
        </authorList>
    </citation>
    <scope>NUCLEOTIDE SEQUENCE [LARGE SCALE GENOMIC DNA]</scope>
    <source>
        <strain evidence="2">SCF1</strain>
    </source>
</reference>
<sequence>MRKRHRFNSRMTRIILLISFLFFFGRFVYSSVGAWYHHQDKKAAQESSQVSDTPAQR</sequence>
<dbReference type="Pfam" id="PF11119">
    <property type="entry name" value="DUF2633"/>
    <property type="match status" value="1"/>
</dbReference>